<dbReference type="GO" id="GO:0022857">
    <property type="term" value="F:transmembrane transporter activity"/>
    <property type="evidence" value="ECO:0007669"/>
    <property type="project" value="InterPro"/>
</dbReference>
<dbReference type="GO" id="GO:0060003">
    <property type="term" value="P:copper ion export"/>
    <property type="evidence" value="ECO:0007669"/>
    <property type="project" value="TreeGrafter"/>
</dbReference>
<dbReference type="KEGG" id="mros:EHO51_20100"/>
<feature type="domain" description="CusB-like beta-barrel" evidence="6">
    <location>
        <begin position="312"/>
        <end position="387"/>
    </location>
</feature>
<geneLocation type="plasmid" evidence="8">
    <name>pGW6_2</name>
</geneLocation>
<geneLocation type="plasmid" evidence="9 11">
    <name>unnamed2</name>
</geneLocation>
<dbReference type="Gene3D" id="2.40.420.20">
    <property type="match status" value="1"/>
</dbReference>
<dbReference type="NCBIfam" id="TIGR01730">
    <property type="entry name" value="RND_mfp"/>
    <property type="match status" value="1"/>
</dbReference>
<dbReference type="AlphaFoldDB" id="A0A3G8MBA1"/>
<feature type="domain" description="CusB-like barrel-sandwich hybrid" evidence="5">
    <location>
        <begin position="186"/>
        <end position="306"/>
    </location>
</feature>
<evidence type="ECO:0000259" key="5">
    <source>
        <dbReference type="Pfam" id="PF25919"/>
    </source>
</evidence>
<sequence length="474" mass="51675">MTRRHFAILLGFVVVAASLAWLAEGRFKWVTPTGTLGDAGPSISGKPPATTGPIIYYRDPDGRPAYSSTPKKTSAGKDYLPVRASEDVSFEDKPPAGSAKIGGERRVRFYRHPMGLPDTSPVPKKDEMGMDYVPVYEDEAENGTTITISPGKLQKTGVRSEPVQRRTLSVPVRATGRIDFDPRRISIVSLRFEGFIESVGKFAEGDYVRKGQTLMRVYGPNLSSAAAEYVAVLNMRRGGGIDAQRLEGAKRRLVNLGLDESAIAAIGRARSVPRVIAWPAPQDGHVLERAAINGMRAAPGDMLFRIVDHSLVWVLADIAERDIALIKPGQKVDVRPRAYPDRAFKGQVALIYPHLNMETRTARVRIELPNPDGLLRGDMYAEVEIAAGGNEKVLTAPESAIIDTGKRQVAIVDKGEGRFEPREVKIGRRGEGFVEIKSGVSENERVVTTANFLIDAESNLKAALRALDQGEAGK</sequence>
<dbReference type="Proteomes" id="UP000273982">
    <property type="component" value="Plasmid pGW6_2"/>
</dbReference>
<reference evidence="8 10" key="1">
    <citation type="submission" date="2018-11" db="EMBL/GenBank/DDBJ databases">
        <title>Genome squencing of methanotrophic bacteria isolated from alkaline groundwater in Korea.</title>
        <authorList>
            <person name="Nguyen L.N."/>
        </authorList>
    </citation>
    <scope>NUCLEOTIDE SEQUENCE [LARGE SCALE GENOMIC DNA]</scope>
    <source>
        <strain evidence="8 10">GW6</strain>
        <plasmid evidence="8">pGW6_2</plasmid>
        <plasmid evidence="10">pgw6_2</plasmid>
    </source>
</reference>
<comment type="similarity">
    <text evidence="1">Belongs to the membrane fusion protein (MFP) (TC 8.A.1) family.</text>
</comment>
<dbReference type="GO" id="GO:0016020">
    <property type="term" value="C:membrane"/>
    <property type="evidence" value="ECO:0007669"/>
    <property type="project" value="InterPro"/>
</dbReference>
<dbReference type="Proteomes" id="UP000424673">
    <property type="component" value="Plasmid unnamed2"/>
</dbReference>
<dbReference type="InterPro" id="IPR051909">
    <property type="entry name" value="MFP_Cation_Efflux"/>
</dbReference>
<dbReference type="SUPFAM" id="SSF111369">
    <property type="entry name" value="HlyD-like secretion proteins"/>
    <property type="match status" value="1"/>
</dbReference>
<dbReference type="Pfam" id="PF25919">
    <property type="entry name" value="BSH_CusB"/>
    <property type="match status" value="1"/>
</dbReference>
<dbReference type="InterPro" id="IPR058792">
    <property type="entry name" value="Beta-barrel_RND_2"/>
</dbReference>
<dbReference type="FunFam" id="2.40.30.170:FF:000010">
    <property type="entry name" value="Efflux RND transporter periplasmic adaptor subunit"/>
    <property type="match status" value="1"/>
</dbReference>
<keyword evidence="4" id="KW-0406">Ion transport</keyword>
<dbReference type="Gene3D" id="2.40.30.170">
    <property type="match status" value="1"/>
</dbReference>
<evidence type="ECO:0000256" key="2">
    <source>
        <dbReference type="ARBA" id="ARBA00022448"/>
    </source>
</evidence>
<dbReference type="PANTHER" id="PTHR30097">
    <property type="entry name" value="CATION EFFLUX SYSTEM PROTEIN CUSB"/>
    <property type="match status" value="1"/>
</dbReference>
<evidence type="ECO:0000256" key="4">
    <source>
        <dbReference type="ARBA" id="ARBA00023065"/>
    </source>
</evidence>
<keyword evidence="11" id="KW-1185">Reference proteome</keyword>
<reference evidence="9 11" key="2">
    <citation type="journal article" date="2021" name="AMB Express">
        <title>Isolation and characterisation of Methylocystis spp. for poly-3-hydroxybutyrate production using waste methane feedstocks.</title>
        <authorList>
            <person name="Rumah B.L."/>
            <person name="Stead C.E."/>
            <person name="Claxton Stevens B.H."/>
            <person name="Minton N.P."/>
            <person name="Grosse-Honebrink A."/>
            <person name="Zhang Y."/>
        </authorList>
    </citation>
    <scope>NUCLEOTIDE SEQUENCE [LARGE SCALE GENOMIC DNA]</scope>
    <source>
        <strain evidence="9 11">BRCS1</strain>
        <plasmid evidence="9 11">unnamed2</plasmid>
    </source>
</reference>
<evidence type="ECO:0000313" key="10">
    <source>
        <dbReference type="Proteomes" id="UP000273982"/>
    </source>
</evidence>
<dbReference type="GO" id="GO:0030288">
    <property type="term" value="C:outer membrane-bounded periplasmic space"/>
    <property type="evidence" value="ECO:0007669"/>
    <property type="project" value="TreeGrafter"/>
</dbReference>
<keyword evidence="8" id="KW-0614">Plasmid</keyword>
<geneLocation type="plasmid" evidence="10">
    <name>pgw6_2</name>
</geneLocation>
<dbReference type="FunFam" id="2.40.420.20:FF:000003">
    <property type="entry name" value="Cation efflux system protein cusB"/>
    <property type="match status" value="1"/>
</dbReference>
<dbReference type="Pfam" id="PF25975">
    <property type="entry name" value="CzcB_C"/>
    <property type="match status" value="1"/>
</dbReference>
<evidence type="ECO:0000259" key="7">
    <source>
        <dbReference type="Pfam" id="PF25975"/>
    </source>
</evidence>
<proteinExistence type="inferred from homology"/>
<feature type="domain" description="CzcB-like C-terminal circularly permuted SH3-like" evidence="7">
    <location>
        <begin position="396"/>
        <end position="454"/>
    </location>
</feature>
<dbReference type="InterPro" id="IPR006143">
    <property type="entry name" value="RND_pump_MFP"/>
</dbReference>
<gene>
    <name evidence="8" type="ORF">EHO51_20100</name>
    <name evidence="9" type="ORF">F7D13_17425</name>
</gene>
<dbReference type="EMBL" id="CP034088">
    <property type="protein sequence ID" value="AZG79096.1"/>
    <property type="molecule type" value="Genomic_DNA"/>
</dbReference>
<dbReference type="InterPro" id="IPR058649">
    <property type="entry name" value="CzcB_C"/>
</dbReference>
<evidence type="ECO:0000256" key="3">
    <source>
        <dbReference type="ARBA" id="ARBA00022729"/>
    </source>
</evidence>
<name>A0A3G8MBA1_9HYPH</name>
<keyword evidence="3" id="KW-0732">Signal</keyword>
<evidence type="ECO:0000313" key="8">
    <source>
        <dbReference type="EMBL" id="AZG79096.1"/>
    </source>
</evidence>
<dbReference type="EMBL" id="CP044330">
    <property type="protein sequence ID" value="QGM95879.1"/>
    <property type="molecule type" value="Genomic_DNA"/>
</dbReference>
<protein>
    <submittedName>
        <fullName evidence="8">Efflux RND transporter periplasmic adaptor subunit</fullName>
    </submittedName>
</protein>
<keyword evidence="2" id="KW-0813">Transport</keyword>
<accession>A0A3G8MBA1</accession>
<evidence type="ECO:0000313" key="11">
    <source>
        <dbReference type="Proteomes" id="UP000424673"/>
    </source>
</evidence>
<dbReference type="GO" id="GO:0015679">
    <property type="term" value="P:plasma membrane copper ion transport"/>
    <property type="evidence" value="ECO:0007669"/>
    <property type="project" value="TreeGrafter"/>
</dbReference>
<evidence type="ECO:0000259" key="6">
    <source>
        <dbReference type="Pfam" id="PF25954"/>
    </source>
</evidence>
<dbReference type="RefSeq" id="WP_124740575.1">
    <property type="nucleotide sequence ID" value="NZ_CP034088.1"/>
</dbReference>
<evidence type="ECO:0000256" key="1">
    <source>
        <dbReference type="ARBA" id="ARBA00009477"/>
    </source>
</evidence>
<dbReference type="InterPro" id="IPR058790">
    <property type="entry name" value="BSH_CusB"/>
</dbReference>
<organism evidence="8 10">
    <name type="scientific">Methylocystis rosea</name>
    <dbReference type="NCBI Taxonomy" id="173366"/>
    <lineage>
        <taxon>Bacteria</taxon>
        <taxon>Pseudomonadati</taxon>
        <taxon>Pseudomonadota</taxon>
        <taxon>Alphaproteobacteria</taxon>
        <taxon>Hyphomicrobiales</taxon>
        <taxon>Methylocystaceae</taxon>
        <taxon>Methylocystis</taxon>
    </lineage>
</organism>
<dbReference type="PANTHER" id="PTHR30097:SF15">
    <property type="entry name" value="CATION EFFLUX SYSTEM PROTEIN CUSB"/>
    <property type="match status" value="1"/>
</dbReference>
<evidence type="ECO:0000313" key="9">
    <source>
        <dbReference type="EMBL" id="QGM95879.1"/>
    </source>
</evidence>
<dbReference type="GO" id="GO:0046914">
    <property type="term" value="F:transition metal ion binding"/>
    <property type="evidence" value="ECO:0007669"/>
    <property type="project" value="TreeGrafter"/>
</dbReference>
<dbReference type="Pfam" id="PF25954">
    <property type="entry name" value="Beta-barrel_RND_2"/>
    <property type="match status" value="1"/>
</dbReference>